<organism evidence="2 3">
    <name type="scientific">Cloacibacillus evryensis</name>
    <dbReference type="NCBI Taxonomy" id="508460"/>
    <lineage>
        <taxon>Bacteria</taxon>
        <taxon>Thermotogati</taxon>
        <taxon>Synergistota</taxon>
        <taxon>Synergistia</taxon>
        <taxon>Synergistales</taxon>
        <taxon>Synergistaceae</taxon>
        <taxon>Cloacibacillus</taxon>
    </lineage>
</organism>
<sequence length="1213" mass="133936">MFKLRELIHSRRPAAAAALLLFTALLFYAGARMLPAIADETSWEDSKFGPLDGMEESVYSQTAAAYQDSFLSVARKQQPILGIRPFNTYNDCVFRMLPITPDDFSGDGALEVASYSSSQDIYSATIDSETNSNGQEKAALIRAATAGVRPVSIDIEAYNSIKQNYVVPSDVYMEVSAKYYPIPNSGSDYPHYLKYSYLTEDKQQKTKTLQIMNPSVTRWTSVEDGWGYSGDTVSGRPLDCTAADLNGDGYSEFIVAYLTKEASQGETSNDGAFRIYVEMYDGKELFDAADGSAVAYKSRAEIAKFDLGEKRKYQYSPCQVRIAKGDFGGDGIMEFPIAFTSRVSFQLSLAKYDRDSNTISEHISNIQFDDLYQHDNTPDQYTTEGMDVTVGDFDGNGSDEIMVVYGTYSGKVKEGKSTNRIAFACYKPDIANRSFTKCFVAKDDSVNLWCGENLVAQIWAEAADFDGDGKDELVYIHPGWVDDEHYGSYVSVREWANLDGAGTLLCNQSTYDMFGWYFFEECDYGTYKVNVNFTGSHGMTVGNFKCTNDNNIKQIAIASYANDHKIDYAVIEAVNNDGTWSFKTHGAGIVPAPYSFGTYIANDGHEYEATPSICLTAVDYDHQTMLLGEPSVYTMTAKIQPTFELQMAPRHYDAVNGASIDVFTKQVSMPMYGVYKTQADCTENDEVSSTETKSSETTMGVSVKASAKAGKEGGKVSGSASAGYSYTNTQKESNTQTNKYTATSSVSAAGMYDDFVSYQTEEIDVYRYPIIYPLDDDYGRDGSYAASDDVFGTDGDMTVYPSQRYLQIQVPQQPEQYTVSGLNAEWYDPVHQPYNLFTYPRELKEVKNYSSCVGETTKTNVVIGEANSSSVSVKLSEMTGETDTSSTTNKNSFNAELGAGIGQSNAAGKTPVSVSASFSYDETNSESSSSSSNLTNTAAYTLSWPGQKGYDGVYTQDEMDKASFGAALAMLVENTGNFVMAQMITDIKKTSSSSVWYQNGNYNANPDPALNLPHRLNSSTYTYRTATADDDTPRIMRGVTIYNGQESTGTTLSSSNTSYRALMADDGLHRQGARLQLQLRRYDGREGRALLDERMEGRERTDGGRQSWHERPLRDQGLAVNGRFEHQGDRCRVEREQKAQRSQGRGGRDAHRLPAREGRPQRRRDPQRQQLGLRAHGATRPRRVRGNGRVVGLFGEARGIKVVVSLRPAAGNG</sequence>
<feature type="region of interest" description="Disordered" evidence="1">
    <location>
        <begin position="711"/>
        <end position="738"/>
    </location>
</feature>
<feature type="compositionally biased region" description="Basic and acidic residues" evidence="1">
    <location>
        <begin position="1126"/>
        <end position="1139"/>
    </location>
</feature>
<dbReference type="Gene3D" id="2.130.10.130">
    <property type="entry name" value="Integrin alpha, N-terminal"/>
    <property type="match status" value="1"/>
</dbReference>
<evidence type="ECO:0000256" key="1">
    <source>
        <dbReference type="SAM" id="MobiDB-lite"/>
    </source>
</evidence>
<feature type="compositionally biased region" description="Polar residues" evidence="1">
    <location>
        <begin position="873"/>
        <end position="894"/>
    </location>
</feature>
<feature type="region of interest" description="Disordered" evidence="1">
    <location>
        <begin position="1126"/>
        <end position="1184"/>
    </location>
</feature>
<feature type="region of interest" description="Disordered" evidence="1">
    <location>
        <begin position="873"/>
        <end position="896"/>
    </location>
</feature>
<gene>
    <name evidence="2" type="ORF">NE630_13425</name>
</gene>
<comment type="caution">
    <text evidence="2">The sequence shown here is derived from an EMBL/GenBank/DDBJ whole genome shotgun (WGS) entry which is preliminary data.</text>
</comment>
<feature type="compositionally biased region" description="Polar residues" evidence="1">
    <location>
        <begin position="724"/>
        <end position="738"/>
    </location>
</feature>
<dbReference type="AlphaFoldDB" id="A0AAW5K8E4"/>
<evidence type="ECO:0000313" key="3">
    <source>
        <dbReference type="Proteomes" id="UP001205919"/>
    </source>
</evidence>
<dbReference type="Gene3D" id="2.170.15.10">
    <property type="entry name" value="Proaerolysin, chain A, domain 3"/>
    <property type="match status" value="1"/>
</dbReference>
<evidence type="ECO:0008006" key="4">
    <source>
        <dbReference type="Google" id="ProtNLM"/>
    </source>
</evidence>
<keyword evidence="3" id="KW-1185">Reference proteome</keyword>
<proteinExistence type="predicted"/>
<feature type="region of interest" description="Disordered" evidence="1">
    <location>
        <begin position="1092"/>
        <end position="1114"/>
    </location>
</feature>
<feature type="compositionally biased region" description="Basic and acidic residues" evidence="1">
    <location>
        <begin position="1146"/>
        <end position="1167"/>
    </location>
</feature>
<dbReference type="Proteomes" id="UP001205919">
    <property type="component" value="Unassembled WGS sequence"/>
</dbReference>
<dbReference type="RefSeq" id="WP_008710259.1">
    <property type="nucleotide sequence ID" value="NZ_CABKQM010000005.1"/>
</dbReference>
<dbReference type="InterPro" id="IPR028994">
    <property type="entry name" value="Integrin_alpha_N"/>
</dbReference>
<dbReference type="EMBL" id="JANFYT010000036">
    <property type="protein sequence ID" value="MCQ4815434.1"/>
    <property type="molecule type" value="Genomic_DNA"/>
</dbReference>
<reference evidence="2 3" key="1">
    <citation type="submission" date="2022-06" db="EMBL/GenBank/DDBJ databases">
        <title>Isolation of gut microbiota from human fecal samples.</title>
        <authorList>
            <person name="Pamer E.G."/>
            <person name="Barat B."/>
            <person name="Waligurski E."/>
            <person name="Medina S."/>
            <person name="Paddock L."/>
            <person name="Mostad J."/>
        </authorList>
    </citation>
    <scope>NUCLEOTIDE SEQUENCE [LARGE SCALE GENOMIC DNA]</scope>
    <source>
        <strain evidence="2 3">DFI.9.90</strain>
    </source>
</reference>
<protein>
    <recommendedName>
        <fullName evidence="4">Insecticide toxin TcdB middle/N-terminal domain-containing protein</fullName>
    </recommendedName>
</protein>
<evidence type="ECO:0000313" key="2">
    <source>
        <dbReference type="EMBL" id="MCQ4815434.1"/>
    </source>
</evidence>
<dbReference type="SUPFAM" id="SSF69318">
    <property type="entry name" value="Integrin alpha N-terminal domain"/>
    <property type="match status" value="1"/>
</dbReference>
<accession>A0AAW5K8E4</accession>
<name>A0AAW5K8E4_9BACT</name>